<evidence type="ECO:0000256" key="7">
    <source>
        <dbReference type="ARBA" id="ARBA00022640"/>
    </source>
</evidence>
<evidence type="ECO:0000256" key="11">
    <source>
        <dbReference type="PIRSR" id="PIRSR600223-1"/>
    </source>
</evidence>
<gene>
    <name evidence="13" type="ORF">H6P81_020924</name>
</gene>
<dbReference type="GO" id="GO:0004252">
    <property type="term" value="F:serine-type endopeptidase activity"/>
    <property type="evidence" value="ECO:0007669"/>
    <property type="project" value="InterPro"/>
</dbReference>
<dbReference type="Gene3D" id="2.10.109.10">
    <property type="entry name" value="Umud Fragment, subunit A"/>
    <property type="match status" value="1"/>
</dbReference>
<reference evidence="13 14" key="1">
    <citation type="submission" date="2021-07" db="EMBL/GenBank/DDBJ databases">
        <title>The Aristolochia fimbriata genome: insights into angiosperm evolution, floral development and chemical biosynthesis.</title>
        <authorList>
            <person name="Jiao Y."/>
        </authorList>
    </citation>
    <scope>NUCLEOTIDE SEQUENCE [LARGE SCALE GENOMIC DNA]</scope>
    <source>
        <strain evidence="13">IBCAS-2021</strain>
        <tissue evidence="13">Leaf</tissue>
    </source>
</reference>
<comment type="similarity">
    <text evidence="4">Belongs to the peptidase S26 family.</text>
</comment>
<evidence type="ECO:0000256" key="8">
    <source>
        <dbReference type="ARBA" id="ARBA00022801"/>
    </source>
</evidence>
<evidence type="ECO:0000313" key="13">
    <source>
        <dbReference type="EMBL" id="KAG9440759.1"/>
    </source>
</evidence>
<comment type="catalytic activity">
    <reaction evidence="1">
        <text>Cleavage of hydrophobic, N-terminal signal or leader sequences from secreted and periplasmic proteins.</text>
        <dbReference type="EC" id="3.4.21.89"/>
    </reaction>
</comment>
<dbReference type="FunFam" id="2.10.109.10:FF:000012">
    <property type="entry name" value="Peptidase/ serine-type peptidase"/>
    <property type="match status" value="1"/>
</dbReference>
<accession>A0AAV7DWV7</accession>
<comment type="caution">
    <text evidence="13">The sequence shown here is derived from an EMBL/GenBank/DDBJ whole genome shotgun (WGS) entry which is preliminary data.</text>
</comment>
<evidence type="ECO:0000256" key="3">
    <source>
        <dbReference type="ARBA" id="ARBA00004370"/>
    </source>
</evidence>
<dbReference type="EMBL" id="JAINDJ010000008">
    <property type="protein sequence ID" value="KAG9440759.1"/>
    <property type="molecule type" value="Genomic_DNA"/>
</dbReference>
<dbReference type="InterPro" id="IPR036286">
    <property type="entry name" value="LexA/Signal_pep-like_sf"/>
</dbReference>
<dbReference type="InterPro" id="IPR019533">
    <property type="entry name" value="Peptidase_S26"/>
</dbReference>
<dbReference type="Pfam" id="PF10502">
    <property type="entry name" value="Peptidase_S26"/>
    <property type="match status" value="1"/>
</dbReference>
<evidence type="ECO:0000313" key="14">
    <source>
        <dbReference type="Proteomes" id="UP000825729"/>
    </source>
</evidence>
<dbReference type="InterPro" id="IPR000223">
    <property type="entry name" value="Pept_S26A_signal_pept_1"/>
</dbReference>
<dbReference type="Proteomes" id="UP000825729">
    <property type="component" value="Unassembled WGS sequence"/>
</dbReference>
<feature type="active site" evidence="11">
    <location>
        <position position="281"/>
    </location>
</feature>
<evidence type="ECO:0000256" key="5">
    <source>
        <dbReference type="ARBA" id="ARBA00013208"/>
    </source>
</evidence>
<keyword evidence="14" id="KW-1185">Reference proteome</keyword>
<dbReference type="InterPro" id="IPR019758">
    <property type="entry name" value="Pept_S26A_signal_pept_1_CS"/>
</dbReference>
<keyword evidence="7" id="KW-0934">Plastid</keyword>
<evidence type="ECO:0000256" key="6">
    <source>
        <dbReference type="ARBA" id="ARBA00022528"/>
    </source>
</evidence>
<evidence type="ECO:0000259" key="12">
    <source>
        <dbReference type="Pfam" id="PF10502"/>
    </source>
</evidence>
<dbReference type="GO" id="GO:0010027">
    <property type="term" value="P:thylakoid membrane organization"/>
    <property type="evidence" value="ECO:0007669"/>
    <property type="project" value="TreeGrafter"/>
</dbReference>
<organism evidence="13 14">
    <name type="scientific">Aristolochia fimbriata</name>
    <name type="common">White veined hardy Dutchman's pipe vine</name>
    <dbReference type="NCBI Taxonomy" id="158543"/>
    <lineage>
        <taxon>Eukaryota</taxon>
        <taxon>Viridiplantae</taxon>
        <taxon>Streptophyta</taxon>
        <taxon>Embryophyta</taxon>
        <taxon>Tracheophyta</taxon>
        <taxon>Spermatophyta</taxon>
        <taxon>Magnoliopsida</taxon>
        <taxon>Magnoliidae</taxon>
        <taxon>Piperales</taxon>
        <taxon>Aristolochiaceae</taxon>
        <taxon>Aristolochia</taxon>
    </lineage>
</organism>
<dbReference type="PROSITE" id="PS00761">
    <property type="entry name" value="SPASE_I_3"/>
    <property type="match status" value="1"/>
</dbReference>
<comment type="subcellular location">
    <subcellularLocation>
        <location evidence="3">Membrane</location>
    </subcellularLocation>
    <subcellularLocation>
        <location evidence="2">Plastid</location>
        <location evidence="2">Chloroplast</location>
    </subcellularLocation>
</comment>
<proteinExistence type="inferred from homology"/>
<feature type="active site" evidence="11">
    <location>
        <position position="231"/>
    </location>
</feature>
<dbReference type="AlphaFoldDB" id="A0AAV7DWV7"/>
<dbReference type="NCBIfam" id="TIGR02227">
    <property type="entry name" value="sigpep_I_bact"/>
    <property type="match status" value="1"/>
</dbReference>
<evidence type="ECO:0000256" key="9">
    <source>
        <dbReference type="ARBA" id="ARBA00022946"/>
    </source>
</evidence>
<dbReference type="EC" id="3.4.21.89" evidence="5"/>
<dbReference type="GO" id="GO:0006465">
    <property type="term" value="P:signal peptide processing"/>
    <property type="evidence" value="ECO:0007669"/>
    <property type="project" value="InterPro"/>
</dbReference>
<protein>
    <recommendedName>
        <fullName evidence="5">signal peptidase I</fullName>
        <ecNumber evidence="5">3.4.21.89</ecNumber>
    </recommendedName>
</protein>
<evidence type="ECO:0000256" key="1">
    <source>
        <dbReference type="ARBA" id="ARBA00000677"/>
    </source>
</evidence>
<keyword evidence="8" id="KW-0378">Hydrolase</keyword>
<keyword evidence="9" id="KW-0809">Transit peptide</keyword>
<evidence type="ECO:0000256" key="4">
    <source>
        <dbReference type="ARBA" id="ARBA00009370"/>
    </source>
</evidence>
<dbReference type="SUPFAM" id="SSF51306">
    <property type="entry name" value="LexA/Signal peptidase"/>
    <property type="match status" value="1"/>
</dbReference>
<evidence type="ECO:0000256" key="10">
    <source>
        <dbReference type="ARBA" id="ARBA00023136"/>
    </source>
</evidence>
<evidence type="ECO:0000256" key="2">
    <source>
        <dbReference type="ARBA" id="ARBA00004229"/>
    </source>
</evidence>
<dbReference type="PRINTS" id="PR00727">
    <property type="entry name" value="LEADERPTASE"/>
</dbReference>
<keyword evidence="10" id="KW-0472">Membrane</keyword>
<feature type="domain" description="Peptidase S26" evidence="12">
    <location>
        <begin position="204"/>
        <end position="361"/>
    </location>
</feature>
<dbReference type="GO" id="GO:0009535">
    <property type="term" value="C:chloroplast thylakoid membrane"/>
    <property type="evidence" value="ECO:0007669"/>
    <property type="project" value="TreeGrafter"/>
</dbReference>
<name>A0AAV7DWV7_ARIFI</name>
<dbReference type="PANTHER" id="PTHR43390">
    <property type="entry name" value="SIGNAL PEPTIDASE I"/>
    <property type="match status" value="1"/>
</dbReference>
<dbReference type="GO" id="GO:0009003">
    <property type="term" value="F:signal peptidase activity"/>
    <property type="evidence" value="ECO:0007669"/>
    <property type="project" value="UniProtKB-EC"/>
</dbReference>
<sequence>MAIRITVTYSGYVAQSIAASAGIRARNCRFFHEFLSGGGRSRITFSGEKHEVDASKSQYEGDFYKSGSRNWCRPSAAAYSSFRGGDLGESFRAPVMVGVLSIMKSSGILCGATGMGIFGVSSSSMLSLKPSWLLPFFSGAKWLPCNEFFQDTFSTVIDKGGTSTSSLDNVSERSYRIRPGKAEGKKGGGSKWLSGWVNISSDDVKTVFTALTVSLLFKSFMAEPRSIPSRSMYPTFDVGDRILAEKVSYLFKSPDVTDIVIFKAPPILQAIGYSSNDVFIKRVVAKAGDCVEVRNGKLIVNGVVRDEDFILEPLAYNMDPMIVPEGYVFVMGDNRNNSFDSHNWGPLPVKNILGRSVLRYWPPTKISNTIYEPSEKQNVLATS</sequence>
<dbReference type="CDD" id="cd06530">
    <property type="entry name" value="S26_SPase_I"/>
    <property type="match status" value="1"/>
</dbReference>
<keyword evidence="6" id="KW-0150">Chloroplast</keyword>
<dbReference type="PANTHER" id="PTHR43390:SF2">
    <property type="entry name" value="THYLAKOIDAL PROCESSING PEPTIDASE 2, CHLOROPLASTIC-RELATED"/>
    <property type="match status" value="1"/>
</dbReference>